<evidence type="ECO:0000313" key="3">
    <source>
        <dbReference type="EMBL" id="KJU82267.1"/>
    </source>
</evidence>
<dbReference type="InterPro" id="IPR043128">
    <property type="entry name" value="Rev_trsase/Diguanyl_cyclase"/>
</dbReference>
<dbReference type="AlphaFoldDB" id="A0A0F3GKB8"/>
<gene>
    <name evidence="3" type="ORF">MBAV_005537</name>
</gene>
<sequence length="304" mass="34484">MIDNSDILEDGDILQDTDILEELFDGVCIVDRGLTIIFWNRAAEMITGFNRKEMLGKPFTNEILNPITYQGESFDKDKCLITRTLADGIKRTENLFFQHKRVYRMPVSQHITPLKNDTSEIVAAAVIFKDSSSRLLFMQRNADIVNIDSVTEVANRSFIDMMLHTKFNELRSYGESFAIVLIDIDHYKNIKAIFGNAVAEMALKMVSMTLLKCSRNTDIIGRWGEVELIVIIPNVNEYQLNVVTNRFRMLIEKTRLLVGTRVVPITISLGAAIAQPVDNEATIIKRTDMLLEDSRQMGGNTLSL</sequence>
<evidence type="ECO:0000313" key="4">
    <source>
        <dbReference type="Proteomes" id="UP000033423"/>
    </source>
</evidence>
<dbReference type="NCBIfam" id="TIGR00254">
    <property type="entry name" value="GGDEF"/>
    <property type="match status" value="1"/>
</dbReference>
<evidence type="ECO:0000259" key="2">
    <source>
        <dbReference type="PROSITE" id="PS50887"/>
    </source>
</evidence>
<feature type="domain" description="GGDEF" evidence="2">
    <location>
        <begin position="175"/>
        <end position="304"/>
    </location>
</feature>
<dbReference type="Pfam" id="PF00990">
    <property type="entry name" value="GGDEF"/>
    <property type="match status" value="1"/>
</dbReference>
<dbReference type="InterPro" id="IPR035965">
    <property type="entry name" value="PAS-like_dom_sf"/>
</dbReference>
<dbReference type="PANTHER" id="PTHR46663">
    <property type="entry name" value="DIGUANYLATE CYCLASE DGCT-RELATED"/>
    <property type="match status" value="1"/>
</dbReference>
<dbReference type="PROSITE" id="PS50112">
    <property type="entry name" value="PAS"/>
    <property type="match status" value="1"/>
</dbReference>
<dbReference type="Gene3D" id="3.30.70.270">
    <property type="match status" value="1"/>
</dbReference>
<evidence type="ECO:0000259" key="1">
    <source>
        <dbReference type="PROSITE" id="PS50112"/>
    </source>
</evidence>
<dbReference type="Gene3D" id="3.30.450.20">
    <property type="entry name" value="PAS domain"/>
    <property type="match status" value="1"/>
</dbReference>
<keyword evidence="4" id="KW-1185">Reference proteome</keyword>
<dbReference type="SUPFAM" id="SSF55073">
    <property type="entry name" value="Nucleotide cyclase"/>
    <property type="match status" value="1"/>
</dbReference>
<dbReference type="InterPro" id="IPR000014">
    <property type="entry name" value="PAS"/>
</dbReference>
<name>A0A0F3GKB8_9BACT</name>
<feature type="domain" description="PAS" evidence="1">
    <location>
        <begin position="19"/>
        <end position="66"/>
    </location>
</feature>
<dbReference type="SMART" id="SM00267">
    <property type="entry name" value="GGDEF"/>
    <property type="match status" value="1"/>
</dbReference>
<dbReference type="InterPro" id="IPR029787">
    <property type="entry name" value="Nucleotide_cyclase"/>
</dbReference>
<dbReference type="CDD" id="cd01949">
    <property type="entry name" value="GGDEF"/>
    <property type="match status" value="1"/>
</dbReference>
<protein>
    <submittedName>
        <fullName evidence="3">PAS/PAC sensor-containing diguanylate cyclase</fullName>
    </submittedName>
</protein>
<dbReference type="SUPFAM" id="SSF55785">
    <property type="entry name" value="PYP-like sensor domain (PAS domain)"/>
    <property type="match status" value="1"/>
</dbReference>
<organism evidence="3 4">
    <name type="scientific">Candidatus Magnetobacterium bavaricum</name>
    <dbReference type="NCBI Taxonomy" id="29290"/>
    <lineage>
        <taxon>Bacteria</taxon>
        <taxon>Pseudomonadati</taxon>
        <taxon>Nitrospirota</taxon>
        <taxon>Thermodesulfovibrionia</taxon>
        <taxon>Thermodesulfovibrionales</taxon>
        <taxon>Candidatus Magnetobacteriaceae</taxon>
        <taxon>Candidatus Magnetobacterium</taxon>
    </lineage>
</organism>
<dbReference type="InterPro" id="IPR052163">
    <property type="entry name" value="DGC-Regulatory_Protein"/>
</dbReference>
<dbReference type="Pfam" id="PF13426">
    <property type="entry name" value="PAS_9"/>
    <property type="match status" value="1"/>
</dbReference>
<dbReference type="PANTHER" id="PTHR46663:SF4">
    <property type="entry name" value="DIGUANYLATE CYCLASE DGCT-RELATED"/>
    <property type="match status" value="1"/>
</dbReference>
<dbReference type="Proteomes" id="UP000033423">
    <property type="component" value="Unassembled WGS sequence"/>
</dbReference>
<reference evidence="3 4" key="1">
    <citation type="submission" date="2015-02" db="EMBL/GenBank/DDBJ databases">
        <title>Single-cell genomics of uncultivated deep-branching MTB reveals a conserved set of magnetosome genes.</title>
        <authorList>
            <person name="Kolinko S."/>
            <person name="Richter M."/>
            <person name="Glockner F.O."/>
            <person name="Brachmann A."/>
            <person name="Schuler D."/>
        </authorList>
    </citation>
    <scope>NUCLEOTIDE SEQUENCE [LARGE SCALE GENOMIC DNA]</scope>
    <source>
        <strain evidence="3">TM-1</strain>
    </source>
</reference>
<dbReference type="PROSITE" id="PS50887">
    <property type="entry name" value="GGDEF"/>
    <property type="match status" value="1"/>
</dbReference>
<comment type="caution">
    <text evidence="3">The sequence shown here is derived from an EMBL/GenBank/DDBJ whole genome shotgun (WGS) entry which is preliminary data.</text>
</comment>
<accession>A0A0F3GKB8</accession>
<dbReference type="EMBL" id="LACI01002376">
    <property type="protein sequence ID" value="KJU82267.1"/>
    <property type="molecule type" value="Genomic_DNA"/>
</dbReference>
<dbReference type="NCBIfam" id="TIGR00229">
    <property type="entry name" value="sensory_box"/>
    <property type="match status" value="1"/>
</dbReference>
<proteinExistence type="predicted"/>
<dbReference type="InterPro" id="IPR000160">
    <property type="entry name" value="GGDEF_dom"/>
</dbReference>
<dbReference type="SMART" id="SM00091">
    <property type="entry name" value="PAS"/>
    <property type="match status" value="1"/>
</dbReference>
<dbReference type="CDD" id="cd00130">
    <property type="entry name" value="PAS"/>
    <property type="match status" value="1"/>
</dbReference>